<comment type="subunit">
    <text evidence="10">The type I restriction/modification system is composed of three polypeptides R, M and S.</text>
</comment>
<reference evidence="12 13" key="1">
    <citation type="submission" date="2022-11" db="EMBL/GenBank/DDBJ databases">
        <title>Desulfobotulus tamanensis H1 sp. nov. - anaerobic, alkaliphilic, sulphate reducing bacterium isolated from terrestrial mud volcano.</title>
        <authorList>
            <person name="Frolova A."/>
            <person name="Merkel A.Y."/>
            <person name="Slobodkin A.I."/>
        </authorList>
    </citation>
    <scope>NUCLEOTIDE SEQUENCE [LARGE SCALE GENOMIC DNA]</scope>
    <source>
        <strain evidence="12 13">H1</strain>
    </source>
</reference>
<comment type="caution">
    <text evidence="12">The sequence shown here is derived from an EMBL/GenBank/DDBJ whole genome shotgun (WGS) entry which is preliminary data.</text>
</comment>
<comment type="catalytic activity">
    <reaction evidence="1 10">
        <text>Endonucleolytic cleavage of DNA to give random double-stranded fragments with terminal 5'-phosphates, ATP is simultaneously hydrolyzed.</text>
        <dbReference type="EC" id="3.1.21.3"/>
    </reaction>
</comment>
<keyword evidence="3" id="KW-0540">Nuclease</keyword>
<dbReference type="InterPro" id="IPR055180">
    <property type="entry name" value="HsdR_RecA-like_helicase_dom_2"/>
</dbReference>
<dbReference type="Pfam" id="PF18766">
    <property type="entry name" value="SWI2_SNF2"/>
    <property type="match status" value="1"/>
</dbReference>
<evidence type="ECO:0000256" key="10">
    <source>
        <dbReference type="RuleBase" id="RU364115"/>
    </source>
</evidence>
<evidence type="ECO:0000256" key="6">
    <source>
        <dbReference type="ARBA" id="ARBA00022759"/>
    </source>
</evidence>
<dbReference type="InterPro" id="IPR051268">
    <property type="entry name" value="Type-I_R_enzyme_R_subunit"/>
</dbReference>
<protein>
    <recommendedName>
        <fullName evidence="10">Type I restriction enzyme endonuclease subunit</fullName>
        <shortName evidence="10">R protein</shortName>
        <ecNumber evidence="10">3.1.21.3</ecNumber>
    </recommendedName>
</protein>
<evidence type="ECO:0000256" key="3">
    <source>
        <dbReference type="ARBA" id="ARBA00022722"/>
    </source>
</evidence>
<evidence type="ECO:0000313" key="13">
    <source>
        <dbReference type="Proteomes" id="UP001209681"/>
    </source>
</evidence>
<dbReference type="GO" id="GO:0004519">
    <property type="term" value="F:endonuclease activity"/>
    <property type="evidence" value="ECO:0007669"/>
    <property type="project" value="UniProtKB-KW"/>
</dbReference>
<dbReference type="Pfam" id="PF04313">
    <property type="entry name" value="HSDR_N"/>
    <property type="match status" value="1"/>
</dbReference>
<dbReference type="SMART" id="SM00487">
    <property type="entry name" value="DEXDc"/>
    <property type="match status" value="1"/>
</dbReference>
<keyword evidence="6 12" id="KW-0255">Endonuclease</keyword>
<dbReference type="PANTHER" id="PTHR30195">
    <property type="entry name" value="TYPE I SITE-SPECIFIC DEOXYRIBONUCLEASE PROTEIN SUBUNIT M AND R"/>
    <property type="match status" value="1"/>
</dbReference>
<dbReference type="Proteomes" id="UP001209681">
    <property type="component" value="Unassembled WGS sequence"/>
</dbReference>
<evidence type="ECO:0000313" key="12">
    <source>
        <dbReference type="EMBL" id="MCW7754248.1"/>
    </source>
</evidence>
<evidence type="ECO:0000256" key="7">
    <source>
        <dbReference type="ARBA" id="ARBA00022801"/>
    </source>
</evidence>
<keyword evidence="5 10" id="KW-0680">Restriction system</keyword>
<feature type="domain" description="Helicase ATP-binding" evidence="11">
    <location>
        <begin position="346"/>
        <end position="508"/>
    </location>
</feature>
<keyword evidence="4 10" id="KW-0547">Nucleotide-binding</keyword>
<evidence type="ECO:0000256" key="5">
    <source>
        <dbReference type="ARBA" id="ARBA00022747"/>
    </source>
</evidence>
<dbReference type="InterPro" id="IPR027417">
    <property type="entry name" value="P-loop_NTPase"/>
</dbReference>
<dbReference type="PROSITE" id="PS51192">
    <property type="entry name" value="HELICASE_ATP_BIND_1"/>
    <property type="match status" value="1"/>
</dbReference>
<dbReference type="CDD" id="cd22332">
    <property type="entry name" value="HsdR_N"/>
    <property type="match status" value="1"/>
</dbReference>
<dbReference type="Pfam" id="PF22679">
    <property type="entry name" value="T1R_D3-like"/>
    <property type="match status" value="1"/>
</dbReference>
<evidence type="ECO:0000256" key="8">
    <source>
        <dbReference type="ARBA" id="ARBA00022840"/>
    </source>
</evidence>
<dbReference type="InterPro" id="IPR004473">
    <property type="entry name" value="Restrct_endonuc_typeI_HsdR"/>
</dbReference>
<dbReference type="NCBIfam" id="TIGR00348">
    <property type="entry name" value="hsdR"/>
    <property type="match status" value="1"/>
</dbReference>
<comment type="function">
    <text evidence="10">Subunit R is required for both nuclease and ATPase activities, but not for modification.</text>
</comment>
<gene>
    <name evidence="12" type="ORF">OOT00_09640</name>
</gene>
<evidence type="ECO:0000256" key="2">
    <source>
        <dbReference type="ARBA" id="ARBA00008598"/>
    </source>
</evidence>
<comment type="similarity">
    <text evidence="2 10">Belongs to the HsdR family.</text>
</comment>
<organism evidence="12 13">
    <name type="scientific">Desulfobotulus pelophilus</name>
    <dbReference type="NCBI Taxonomy" id="2823377"/>
    <lineage>
        <taxon>Bacteria</taxon>
        <taxon>Pseudomonadati</taxon>
        <taxon>Thermodesulfobacteriota</taxon>
        <taxon>Desulfobacteria</taxon>
        <taxon>Desulfobacterales</taxon>
        <taxon>Desulfobacteraceae</taxon>
        <taxon>Desulfobotulus</taxon>
    </lineage>
</organism>
<dbReference type="RefSeq" id="WP_265425167.1">
    <property type="nucleotide sequence ID" value="NZ_JAPFPW010000010.1"/>
</dbReference>
<keyword evidence="9 10" id="KW-0238">DNA-binding</keyword>
<dbReference type="EC" id="3.1.21.3" evidence="10"/>
<dbReference type="SUPFAM" id="SSF52540">
    <property type="entry name" value="P-loop containing nucleoside triphosphate hydrolases"/>
    <property type="match status" value="1"/>
</dbReference>
<name>A0ABT3N9V8_9BACT</name>
<evidence type="ECO:0000259" key="11">
    <source>
        <dbReference type="PROSITE" id="PS51192"/>
    </source>
</evidence>
<proteinExistence type="inferred from homology"/>
<dbReference type="Gene3D" id="3.90.1570.50">
    <property type="match status" value="1"/>
</dbReference>
<keyword evidence="8 10" id="KW-0067">ATP-binding</keyword>
<evidence type="ECO:0000256" key="9">
    <source>
        <dbReference type="ARBA" id="ARBA00023125"/>
    </source>
</evidence>
<dbReference type="InterPro" id="IPR014001">
    <property type="entry name" value="Helicase_ATP-bd"/>
</dbReference>
<dbReference type="EMBL" id="JAPFPW010000010">
    <property type="protein sequence ID" value="MCW7754248.1"/>
    <property type="molecule type" value="Genomic_DNA"/>
</dbReference>
<keyword evidence="7 10" id="KW-0378">Hydrolase</keyword>
<sequence length="1104" mass="126400">MNTFPINEKHLSQIPALQLLISLGFEFLTPAEALQERQNRTSNVLLENILRSQLKAINRIRYKGDEYLFSEENVQSAIQKLKNIKYDGLLKTNEAIYDLITLGTAMEQTLEGDSKSFNINYIDWPKSGSGPGRNRFHVTVEYRVERTRSTETVRPDIVLFVNGIPFCVIECKAPHIEVEQAVSQSIRNQNDEHIPKLFTYTQMVLALNKNNAMYATTGTAAKFWGIWKEPGLTTKDITTEYTEHTESEKEHFRTKNIAYKKLHELVQDSLRHEIDPNNFSVYSVCSVVPKNRMVTEQDIALYALCRPERLLELAWKFTVFDGGIKKIARYQQYFVIKSTLNRVKHFDSAGSRKGGVIWHTQGSGKSLTMVMLARNLALDPEILNPRIVLVTDRDDLDKQLGNTFVACGLNANRATSGRNLLELVAEKKSGIITTLIHKFDKAYAVKKYQDASPDIFILVDESHRTQFGSFSARMRQMFPHACYLGFTGTPLLKKEKNNFIKFGELVEPHYSITQAVEDGAVVPLLYEGRHVEMTQNKKAVDLWFERHTQGLSKEQQADLKRKYARAEMLNKADQVIYMRAFDISEHFRSNWQGTGFKAQLVAPNKISALRYNACLNEIGMVSSEVVISPPDMREGYEETDDETKDEVVKFWQKMMKRYGSEEEYTKQLINQFKHGSDPEILIVVDKLLTGFDAPRNAVLYLCRMLREHTLLQAIARVNRLHESKEFGFIIDYASVLGELDKALTMYSAFEGFDESDLAGTLTSIHSEAEKLPGRYSDLWDLFKPVKHSCDEEAYEVLLGDESIREEFYGRLSEFGKTLAIALSSEKFLTQIDDKTLSRYKADLRKFQSLKASVKLRYAEAIDYRDYEPKIKKLLDTHIQANEVVQLNEPVNIFDDAAFMMVKEEQEVFGSKKTTGSKADTIAHATKKVITEKMNEDPAFYEKFSKLIQQAIEDFRAKRISDLDYLNKVVDIRNKVVFKVHDDVPDKLSGNEDAMAYFGVLIPFLASDECSVIKDELKNNSEQSTPNSAFAEEAAADAALTIQAILEKHNKVHFWEDEDAQKQVINEIDDYLYDELKTEKSIELSLDQMDELIEKVLQVAKHRNN</sequence>
<dbReference type="Gene3D" id="3.40.50.300">
    <property type="entry name" value="P-loop containing nucleotide triphosphate hydrolases"/>
    <property type="match status" value="2"/>
</dbReference>
<dbReference type="PANTHER" id="PTHR30195:SF15">
    <property type="entry name" value="TYPE I RESTRICTION ENZYME HINDI ENDONUCLEASE SUBUNIT"/>
    <property type="match status" value="1"/>
</dbReference>
<dbReference type="InterPro" id="IPR040980">
    <property type="entry name" value="SWI2_SNF2"/>
</dbReference>
<evidence type="ECO:0000256" key="1">
    <source>
        <dbReference type="ARBA" id="ARBA00000851"/>
    </source>
</evidence>
<evidence type="ECO:0000256" key="4">
    <source>
        <dbReference type="ARBA" id="ARBA00022741"/>
    </source>
</evidence>
<dbReference type="CDD" id="cd18800">
    <property type="entry name" value="SF2_C_EcoR124I-like"/>
    <property type="match status" value="1"/>
</dbReference>
<keyword evidence="13" id="KW-1185">Reference proteome</keyword>
<dbReference type="InterPro" id="IPR007409">
    <property type="entry name" value="Restrct_endonuc_type1_HsdR_N"/>
</dbReference>
<accession>A0ABT3N9V8</accession>